<dbReference type="AlphaFoldDB" id="A0A8H3F1B8"/>
<proteinExistence type="predicted"/>
<name>A0A8H3F1B8_9LECA</name>
<comment type="caution">
    <text evidence="3">The sequence shown here is derived from an EMBL/GenBank/DDBJ whole genome shotgun (WGS) entry which is preliminary data.</text>
</comment>
<feature type="domain" description="Heterokaryon incompatibility" evidence="2">
    <location>
        <begin position="157"/>
        <end position="323"/>
    </location>
</feature>
<dbReference type="InterPro" id="IPR010730">
    <property type="entry name" value="HET"/>
</dbReference>
<evidence type="ECO:0000313" key="4">
    <source>
        <dbReference type="Proteomes" id="UP000664203"/>
    </source>
</evidence>
<dbReference type="InterPro" id="IPR052895">
    <property type="entry name" value="HetReg/Transcr_Mod"/>
</dbReference>
<feature type="region of interest" description="Disordered" evidence="1">
    <location>
        <begin position="263"/>
        <end position="282"/>
    </location>
</feature>
<dbReference type="OrthoDB" id="2157530at2759"/>
<dbReference type="EMBL" id="CAJPDR010000056">
    <property type="protein sequence ID" value="CAF9912591.1"/>
    <property type="molecule type" value="Genomic_DNA"/>
</dbReference>
<dbReference type="Proteomes" id="UP000664203">
    <property type="component" value="Unassembled WGS sequence"/>
</dbReference>
<gene>
    <name evidence="3" type="ORF">ALECFALPRED_008218</name>
</gene>
<organism evidence="3 4">
    <name type="scientific">Alectoria fallacina</name>
    <dbReference type="NCBI Taxonomy" id="1903189"/>
    <lineage>
        <taxon>Eukaryota</taxon>
        <taxon>Fungi</taxon>
        <taxon>Dikarya</taxon>
        <taxon>Ascomycota</taxon>
        <taxon>Pezizomycotina</taxon>
        <taxon>Lecanoromycetes</taxon>
        <taxon>OSLEUM clade</taxon>
        <taxon>Lecanoromycetidae</taxon>
        <taxon>Lecanorales</taxon>
        <taxon>Lecanorineae</taxon>
        <taxon>Parmeliaceae</taxon>
        <taxon>Alectoria</taxon>
    </lineage>
</organism>
<dbReference type="Pfam" id="PF06985">
    <property type="entry name" value="HET"/>
    <property type="match status" value="1"/>
</dbReference>
<reference evidence="3" key="1">
    <citation type="submission" date="2021-03" db="EMBL/GenBank/DDBJ databases">
        <authorList>
            <person name="Tagirdzhanova G."/>
        </authorList>
    </citation>
    <scope>NUCLEOTIDE SEQUENCE</scope>
</reference>
<protein>
    <recommendedName>
        <fullName evidence="2">Heterokaryon incompatibility domain-containing protein</fullName>
    </recommendedName>
</protein>
<evidence type="ECO:0000256" key="1">
    <source>
        <dbReference type="SAM" id="MobiDB-lite"/>
    </source>
</evidence>
<sequence>MSRSWSDMLSVGPQLHFGLELVLWHYEAPSTWFRASLMWQTTANAVRLGSSVSIYLKPLLAAGTVWLCYSKSGKACATSINTWIRRFFSSSPSLYERQLNPKQYAQSRQYNKDVKYHYQPLDSLKDEIRLIYILPGAWEDEICTNLVHASLHDQPEYLALSYTWGNPHPFSPVVLNGFDFEVGFNLAAALRQLRKDRGPRRGLPYWIDAICINQANDVERSEQVGLMTRIYQQAATVTIWLGEPSGETELAFAKMRAVESPLADPSFEQDERSEEAPSSRLSTLPEARHIISTAVHRDSMREWDAIVKLFDNPYFQRVWVAQEITSPFNHNVEFIGGRNMQRFRLTTTVWTAALIADIYANGTEHPISPDIHASLRAASRAFSVVHHFNTLRMIRYKLEANHGRRFIEAICLSLRITSMQSSKKALWRHEVIPLLDSFRWRLATDARDKVYAAFAILKPHLPELCIDYTMSTREVYQKVVYDAIKSMNDLQILAYCQQDPIKFDLPSWVPDWRQHRRSDLFCNFRDTSLNEPSHARFDLPRGKITVQGLVVDRIKSVSRKSGPYDDGCHSEWSSMVSKLNALNMVLAEAHWHTWRRTLVADCSKSRPTLLFNPTWHDHLMNGVHGLTEIMTAPNQMYSSRMEKFHIWVQRETGRGRIRYTFRRGAVAHFLDEFSDRAWPNQEQDKAQAEERSLTEEVTRNRKFCITELGRMGLVPASTEAGDRIVVLFGMQTPVVLRTLAPVSIDARTACYQLLGESFVHGLMDGEPIRAMEMGDLHADDLVVE</sequence>
<dbReference type="Pfam" id="PF26639">
    <property type="entry name" value="Het-6_barrel"/>
    <property type="match status" value="1"/>
</dbReference>
<dbReference type="PANTHER" id="PTHR24148:SF73">
    <property type="entry name" value="HET DOMAIN PROTEIN (AFU_ORTHOLOGUE AFUA_8G01020)"/>
    <property type="match status" value="1"/>
</dbReference>
<evidence type="ECO:0000259" key="2">
    <source>
        <dbReference type="Pfam" id="PF06985"/>
    </source>
</evidence>
<dbReference type="PANTHER" id="PTHR24148">
    <property type="entry name" value="ANKYRIN REPEAT DOMAIN-CONTAINING PROTEIN 39 HOMOLOG-RELATED"/>
    <property type="match status" value="1"/>
</dbReference>
<accession>A0A8H3F1B8</accession>
<keyword evidence="4" id="KW-1185">Reference proteome</keyword>
<evidence type="ECO:0000313" key="3">
    <source>
        <dbReference type="EMBL" id="CAF9912591.1"/>
    </source>
</evidence>